<dbReference type="HOGENOM" id="CLU_1002023_0_0_1"/>
<reference evidence="1" key="1">
    <citation type="journal article" date="2012" name="Nature">
        <title>The oyster genome reveals stress adaptation and complexity of shell formation.</title>
        <authorList>
            <person name="Zhang G."/>
            <person name="Fang X."/>
            <person name="Guo X."/>
            <person name="Li L."/>
            <person name="Luo R."/>
            <person name="Xu F."/>
            <person name="Yang P."/>
            <person name="Zhang L."/>
            <person name="Wang X."/>
            <person name="Qi H."/>
            <person name="Xiong Z."/>
            <person name="Que H."/>
            <person name="Xie Y."/>
            <person name="Holland P.W."/>
            <person name="Paps J."/>
            <person name="Zhu Y."/>
            <person name="Wu F."/>
            <person name="Chen Y."/>
            <person name="Wang J."/>
            <person name="Peng C."/>
            <person name="Meng J."/>
            <person name="Yang L."/>
            <person name="Liu J."/>
            <person name="Wen B."/>
            <person name="Zhang N."/>
            <person name="Huang Z."/>
            <person name="Zhu Q."/>
            <person name="Feng Y."/>
            <person name="Mount A."/>
            <person name="Hedgecock D."/>
            <person name="Xu Z."/>
            <person name="Liu Y."/>
            <person name="Domazet-Loso T."/>
            <person name="Du Y."/>
            <person name="Sun X."/>
            <person name="Zhang S."/>
            <person name="Liu B."/>
            <person name="Cheng P."/>
            <person name="Jiang X."/>
            <person name="Li J."/>
            <person name="Fan D."/>
            <person name="Wang W."/>
            <person name="Fu W."/>
            <person name="Wang T."/>
            <person name="Wang B."/>
            <person name="Zhang J."/>
            <person name="Peng Z."/>
            <person name="Li Y."/>
            <person name="Li N."/>
            <person name="Wang J."/>
            <person name="Chen M."/>
            <person name="He Y."/>
            <person name="Tan F."/>
            <person name="Song X."/>
            <person name="Zheng Q."/>
            <person name="Huang R."/>
            <person name="Yang H."/>
            <person name="Du X."/>
            <person name="Chen L."/>
            <person name="Yang M."/>
            <person name="Gaffney P.M."/>
            <person name="Wang S."/>
            <person name="Luo L."/>
            <person name="She Z."/>
            <person name="Ming Y."/>
            <person name="Huang W."/>
            <person name="Zhang S."/>
            <person name="Huang B."/>
            <person name="Zhang Y."/>
            <person name="Qu T."/>
            <person name="Ni P."/>
            <person name="Miao G."/>
            <person name="Wang J."/>
            <person name="Wang Q."/>
            <person name="Steinberg C.E."/>
            <person name="Wang H."/>
            <person name="Li N."/>
            <person name="Qian L."/>
            <person name="Zhang G."/>
            <person name="Li Y."/>
            <person name="Yang H."/>
            <person name="Liu X."/>
            <person name="Wang J."/>
            <person name="Yin Y."/>
            <person name="Wang J."/>
        </authorList>
    </citation>
    <scope>NUCLEOTIDE SEQUENCE [LARGE SCALE GENOMIC DNA]</scope>
    <source>
        <strain evidence="1">05x7-T-G4-1.051#20</strain>
    </source>
</reference>
<sequence length="278" mass="31213">MRSSRGTRWSAFNSSIHKTTTPASIFDDPDVTARLSPLVPENGATQCEASKAVFKDTTEPSLLKNLLSSTVKKEPMTTPFNQRNTAENVQTKQPLVATVLEGNDPLKAELPFKSYSACTASVSTPSYSPALDENWPPTLTDSTSLTANTEDSILTTFRRNNQRKFKALEKRFTEPRVVASREFEVLQSLQKRMALDLQQNSEELSKTAELKAAQTMNMVLGIVTAGCICVVFLIILLLNYCYFRNNPDLKQHHHSSRINAPTYDITEQWIYLNFAWLV</sequence>
<dbReference type="AlphaFoldDB" id="K1Q0I0"/>
<accession>K1Q0I0</accession>
<protein>
    <submittedName>
        <fullName evidence="1">Uncharacterized protein</fullName>
    </submittedName>
</protein>
<name>K1Q0I0_MAGGI</name>
<evidence type="ECO:0000313" key="1">
    <source>
        <dbReference type="EMBL" id="EKC24864.1"/>
    </source>
</evidence>
<dbReference type="InParanoid" id="K1Q0I0"/>
<organism evidence="1">
    <name type="scientific">Magallana gigas</name>
    <name type="common">Pacific oyster</name>
    <name type="synonym">Crassostrea gigas</name>
    <dbReference type="NCBI Taxonomy" id="29159"/>
    <lineage>
        <taxon>Eukaryota</taxon>
        <taxon>Metazoa</taxon>
        <taxon>Spiralia</taxon>
        <taxon>Lophotrochozoa</taxon>
        <taxon>Mollusca</taxon>
        <taxon>Bivalvia</taxon>
        <taxon>Autobranchia</taxon>
        <taxon>Pteriomorphia</taxon>
        <taxon>Ostreida</taxon>
        <taxon>Ostreoidea</taxon>
        <taxon>Ostreidae</taxon>
        <taxon>Magallana</taxon>
    </lineage>
</organism>
<dbReference type="EMBL" id="JH816055">
    <property type="protein sequence ID" value="EKC24864.1"/>
    <property type="molecule type" value="Genomic_DNA"/>
</dbReference>
<proteinExistence type="predicted"/>
<gene>
    <name evidence="1" type="ORF">CGI_10021461</name>
</gene>